<reference evidence="2 3" key="1">
    <citation type="journal article" date="2024" name="G3 (Bethesda)">
        <title>Genome assembly of Hibiscus sabdariffa L. provides insights into metabolisms of medicinal natural products.</title>
        <authorList>
            <person name="Kim T."/>
        </authorList>
    </citation>
    <scope>NUCLEOTIDE SEQUENCE [LARGE SCALE GENOMIC DNA]</scope>
    <source>
        <strain evidence="2">TK-2024</strain>
        <tissue evidence="2">Old leaves</tissue>
    </source>
</reference>
<protein>
    <recommendedName>
        <fullName evidence="1">RNase H type-1 domain-containing protein</fullName>
    </recommendedName>
</protein>
<dbReference type="Pfam" id="PF13456">
    <property type="entry name" value="RVT_3"/>
    <property type="match status" value="1"/>
</dbReference>
<sequence length="154" mass="17837">MDFPGRCQETSSRQCWTCYVANVPPCFHWQGPWQAFDLHGVVKCDRTSKRTKDRMLVHDLAKDLHYEGFEGLSIMSTERESYSGCNNFHGSRASCGGVLHNEKVLRLKRNSGVVLEGLNHAWYLDYRKLEVELDCLSVVRILHEKWVLRLIVIL</sequence>
<organism evidence="2 3">
    <name type="scientific">Hibiscus sabdariffa</name>
    <name type="common">roselle</name>
    <dbReference type="NCBI Taxonomy" id="183260"/>
    <lineage>
        <taxon>Eukaryota</taxon>
        <taxon>Viridiplantae</taxon>
        <taxon>Streptophyta</taxon>
        <taxon>Embryophyta</taxon>
        <taxon>Tracheophyta</taxon>
        <taxon>Spermatophyta</taxon>
        <taxon>Magnoliopsida</taxon>
        <taxon>eudicotyledons</taxon>
        <taxon>Gunneridae</taxon>
        <taxon>Pentapetalae</taxon>
        <taxon>rosids</taxon>
        <taxon>malvids</taxon>
        <taxon>Malvales</taxon>
        <taxon>Malvaceae</taxon>
        <taxon>Malvoideae</taxon>
        <taxon>Hibiscus</taxon>
    </lineage>
</organism>
<accession>A0ABR2G5R6</accession>
<dbReference type="InterPro" id="IPR002156">
    <property type="entry name" value="RNaseH_domain"/>
</dbReference>
<comment type="caution">
    <text evidence="2">The sequence shown here is derived from an EMBL/GenBank/DDBJ whole genome shotgun (WGS) entry which is preliminary data.</text>
</comment>
<gene>
    <name evidence="2" type="ORF">V6N12_064409</name>
</gene>
<proteinExistence type="predicted"/>
<evidence type="ECO:0000259" key="1">
    <source>
        <dbReference type="Pfam" id="PF13456"/>
    </source>
</evidence>
<name>A0ABR2G5R6_9ROSI</name>
<feature type="domain" description="RNase H type-1" evidence="1">
    <location>
        <begin position="114"/>
        <end position="146"/>
    </location>
</feature>
<keyword evidence="3" id="KW-1185">Reference proteome</keyword>
<evidence type="ECO:0000313" key="2">
    <source>
        <dbReference type="EMBL" id="KAK8595902.1"/>
    </source>
</evidence>
<dbReference type="EMBL" id="JBBPBM010000002">
    <property type="protein sequence ID" value="KAK8595902.1"/>
    <property type="molecule type" value="Genomic_DNA"/>
</dbReference>
<dbReference type="Proteomes" id="UP001472677">
    <property type="component" value="Unassembled WGS sequence"/>
</dbReference>
<evidence type="ECO:0000313" key="3">
    <source>
        <dbReference type="Proteomes" id="UP001472677"/>
    </source>
</evidence>